<dbReference type="EMBL" id="UOGH01000073">
    <property type="protein sequence ID" value="VAX28031.1"/>
    <property type="molecule type" value="Genomic_DNA"/>
</dbReference>
<sequence length="220" mass="23695">MIDLHTHSIFSDGELIPSELVRRARVKGYRAIAITDHMDSSNMDFIIPRLVRIADELNAIQPVKVIPGAELTHLPPELIANGIKKARKLGARIVVVHGETLVEPVQEGTNWAAIAGGADILSHPGLIEEEDVKYAAAQGVVLELSARKGHCLSNGHVARLAQQYSARLVINTDSHSPGDLIDRGFAEKIILAAGLDTTVLNRVLATSEEIVKSVFLQGGT</sequence>
<feature type="domain" description="Polymerase/histidinol phosphatase N-terminal" evidence="1">
    <location>
        <begin position="2"/>
        <end position="75"/>
    </location>
</feature>
<dbReference type="NCBIfam" id="NF004981">
    <property type="entry name" value="PRK06361.1"/>
    <property type="match status" value="1"/>
</dbReference>
<dbReference type="InterPro" id="IPR003141">
    <property type="entry name" value="Pol/His_phosphatase_N"/>
</dbReference>
<gene>
    <name evidence="2" type="ORF">MNBD_NITROSPIRAE02-423</name>
</gene>
<dbReference type="PANTHER" id="PTHR36928:SF1">
    <property type="entry name" value="PHOSPHATASE YCDX-RELATED"/>
    <property type="match status" value="1"/>
</dbReference>
<dbReference type="GO" id="GO:0005829">
    <property type="term" value="C:cytosol"/>
    <property type="evidence" value="ECO:0007669"/>
    <property type="project" value="TreeGrafter"/>
</dbReference>
<dbReference type="InterPro" id="IPR016195">
    <property type="entry name" value="Pol/histidinol_Pase-like"/>
</dbReference>
<accession>A0A3B1CNH0</accession>
<dbReference type="AlphaFoldDB" id="A0A3B1CNH0"/>
<protein>
    <submittedName>
        <fullName evidence="2">Uncharacterized protein MJ1295</fullName>
    </submittedName>
</protein>
<dbReference type="SUPFAM" id="SSF89550">
    <property type="entry name" value="PHP domain-like"/>
    <property type="match status" value="1"/>
</dbReference>
<name>A0A3B1CNH0_9ZZZZ</name>
<proteinExistence type="predicted"/>
<dbReference type="PANTHER" id="PTHR36928">
    <property type="entry name" value="PHOSPHATASE YCDX-RELATED"/>
    <property type="match status" value="1"/>
</dbReference>
<dbReference type="SMART" id="SM00481">
    <property type="entry name" value="POLIIIAc"/>
    <property type="match status" value="1"/>
</dbReference>
<evidence type="ECO:0000259" key="1">
    <source>
        <dbReference type="SMART" id="SM00481"/>
    </source>
</evidence>
<dbReference type="GO" id="GO:0042578">
    <property type="term" value="F:phosphoric ester hydrolase activity"/>
    <property type="evidence" value="ECO:0007669"/>
    <property type="project" value="TreeGrafter"/>
</dbReference>
<evidence type="ECO:0000313" key="2">
    <source>
        <dbReference type="EMBL" id="VAX28031.1"/>
    </source>
</evidence>
<dbReference type="GO" id="GO:0008270">
    <property type="term" value="F:zinc ion binding"/>
    <property type="evidence" value="ECO:0007669"/>
    <property type="project" value="TreeGrafter"/>
</dbReference>
<dbReference type="InterPro" id="IPR004013">
    <property type="entry name" value="PHP_dom"/>
</dbReference>
<dbReference type="Gene3D" id="3.20.20.140">
    <property type="entry name" value="Metal-dependent hydrolases"/>
    <property type="match status" value="1"/>
</dbReference>
<organism evidence="2">
    <name type="scientific">hydrothermal vent metagenome</name>
    <dbReference type="NCBI Taxonomy" id="652676"/>
    <lineage>
        <taxon>unclassified sequences</taxon>
        <taxon>metagenomes</taxon>
        <taxon>ecological metagenomes</taxon>
    </lineage>
</organism>
<dbReference type="Pfam" id="PF02811">
    <property type="entry name" value="PHP"/>
    <property type="match status" value="1"/>
</dbReference>
<dbReference type="InterPro" id="IPR050243">
    <property type="entry name" value="PHP_phosphatase"/>
</dbReference>
<dbReference type="CDD" id="cd07432">
    <property type="entry name" value="PHP_HisPPase"/>
    <property type="match status" value="1"/>
</dbReference>
<reference evidence="2" key="1">
    <citation type="submission" date="2018-06" db="EMBL/GenBank/DDBJ databases">
        <authorList>
            <person name="Zhirakovskaya E."/>
        </authorList>
    </citation>
    <scope>NUCLEOTIDE SEQUENCE</scope>
</reference>